<dbReference type="EMBL" id="CP092085">
    <property type="protein sequence ID" value="UUN96888.1"/>
    <property type="molecule type" value="Genomic_DNA"/>
</dbReference>
<dbReference type="RefSeq" id="WP_004828230.1">
    <property type="nucleotide sequence ID" value="NZ_BBLJ01000032.1"/>
</dbReference>
<proteinExistence type="predicted"/>
<dbReference type="InterPro" id="IPR036390">
    <property type="entry name" value="WH_DNA-bd_sf"/>
</dbReference>
<dbReference type="PROSITE" id="PS51118">
    <property type="entry name" value="HTH_HXLR"/>
    <property type="match status" value="1"/>
</dbReference>
<dbReference type="SUPFAM" id="SSF46785">
    <property type="entry name" value="Winged helix' DNA-binding domain"/>
    <property type="match status" value="1"/>
</dbReference>
<dbReference type="Pfam" id="PF01638">
    <property type="entry name" value="HxlR"/>
    <property type="match status" value="1"/>
</dbReference>
<dbReference type="GeneID" id="69461406"/>
<dbReference type="InterPro" id="IPR011991">
    <property type="entry name" value="ArsR-like_HTH"/>
</dbReference>
<evidence type="ECO:0000313" key="2">
    <source>
        <dbReference type="Proteomes" id="UP000644140"/>
    </source>
</evidence>
<dbReference type="Gene3D" id="1.10.10.10">
    <property type="entry name" value="Winged helix-like DNA-binding domain superfamily/Winged helix DNA-binding domain"/>
    <property type="match status" value="1"/>
</dbReference>
<dbReference type="InterPro" id="IPR036388">
    <property type="entry name" value="WH-like_DNA-bd_sf"/>
</dbReference>
<reference evidence="1" key="1">
    <citation type="submission" date="2022-02" db="EMBL/GenBank/DDBJ databases">
        <title>Characterization of Tn125 harboring carbapenem-resistant Acinetobacter bereziniae clinical isolates.</title>
        <authorList>
            <person name="Wong N.-K."/>
            <person name="Pan Q."/>
        </authorList>
    </citation>
    <scope>NUCLEOTIDE SEQUENCE</scope>
    <source>
        <strain evidence="1">GD03393</strain>
    </source>
</reference>
<dbReference type="Proteomes" id="UP000644140">
    <property type="component" value="Chromosome"/>
</dbReference>
<sequence>MTNAFNFNIFHPDCPARSFFEKFADKWILLIIYQLDQHSQHFNELKKNLMGISPKVLSQKLKILERDGFISRTIHENNVIRVEYALTTLGHEFAQTALSFKIWAEGNMQHVIRAQRQFDLVQAKTEPAII</sequence>
<dbReference type="CDD" id="cd00090">
    <property type="entry name" value="HTH_ARSR"/>
    <property type="match status" value="1"/>
</dbReference>
<organism evidence="1 2">
    <name type="scientific">Acinetobacter bereziniae</name>
    <name type="common">Acinetobacter genomosp. 10</name>
    <dbReference type="NCBI Taxonomy" id="106648"/>
    <lineage>
        <taxon>Bacteria</taxon>
        <taxon>Pseudomonadati</taxon>
        <taxon>Pseudomonadota</taxon>
        <taxon>Gammaproteobacteria</taxon>
        <taxon>Moraxellales</taxon>
        <taxon>Moraxellaceae</taxon>
        <taxon>Acinetobacter</taxon>
    </lineage>
</organism>
<accession>A0A0A8TSS5</accession>
<dbReference type="InterPro" id="IPR002577">
    <property type="entry name" value="HTH_HxlR"/>
</dbReference>
<protein>
    <submittedName>
        <fullName evidence="1">Helix-turn-helix transcriptional regulator</fullName>
    </submittedName>
</protein>
<dbReference type="KEGG" id="aber:BSR55_04975"/>
<evidence type="ECO:0000313" key="1">
    <source>
        <dbReference type="EMBL" id="UUN96888.1"/>
    </source>
</evidence>
<dbReference type="PANTHER" id="PTHR33204">
    <property type="entry name" value="TRANSCRIPTIONAL REGULATOR, MARR FAMILY"/>
    <property type="match status" value="1"/>
</dbReference>
<dbReference type="AlphaFoldDB" id="A0A0A8TSS5"/>
<dbReference type="STRING" id="106648.GCA_000753985_01074"/>
<dbReference type="PANTHER" id="PTHR33204:SF37">
    <property type="entry name" value="HTH-TYPE TRANSCRIPTIONAL REGULATOR YODB"/>
    <property type="match status" value="1"/>
</dbReference>
<name>A0A0A8TSS5_ACIBZ</name>
<dbReference type="GO" id="GO:0006355">
    <property type="term" value="P:regulation of DNA-templated transcription"/>
    <property type="evidence" value="ECO:0007669"/>
    <property type="project" value="UniProtKB-ARBA"/>
</dbReference>
<gene>
    <name evidence="1" type="ORF">I9054_016195</name>
</gene>
<dbReference type="eggNOG" id="COG1733">
    <property type="taxonomic scope" value="Bacteria"/>
</dbReference>